<name>A0A117IT68_9EURY</name>
<gene>
    <name evidence="2" type="ORF">APY94_07970</name>
</gene>
<feature type="transmembrane region" description="Helical" evidence="1">
    <location>
        <begin position="96"/>
        <end position="113"/>
    </location>
</feature>
<dbReference type="RefSeq" id="WP_058939131.1">
    <property type="nucleotide sequence ID" value="NZ_LLYW01000028.1"/>
</dbReference>
<organism evidence="2 3">
    <name type="scientific">Thermococcus celericrescens</name>
    <dbReference type="NCBI Taxonomy" id="227598"/>
    <lineage>
        <taxon>Archaea</taxon>
        <taxon>Methanobacteriati</taxon>
        <taxon>Methanobacteriota</taxon>
        <taxon>Thermococci</taxon>
        <taxon>Thermococcales</taxon>
        <taxon>Thermococcaceae</taxon>
        <taxon>Thermococcus</taxon>
    </lineage>
</organism>
<sequence>MKGLPLLIPLLFIGFISLGLAEPKTMAMGVAFAVSIILGIYKGAEIEWDDLGLDIDERYMVWAFWIAIVIIGLQILMLRSVPLLHPSVRTSLNPRLTALTYFLGVPSSVYLFLRGRRYALMYPIAVALYAYRTPVLVSVIALGAAYYEGMRKEGKVKPYHIAAAVVALIILGLGVTFLRGETLGSLWIRVQSSTSVLDIIVWRAGWNGLYHGYLQWSGIKSYLAGGYSPRGLVAKFLYVHTGVTITPTLLGGMYLDFGVFAVIEGFLLGVYYGMIGRAVQPVTMTLYYSTLAYGIVGVETGILDLPVYLLFGLGAYIIITGWRSAKREPGGIGS</sequence>
<dbReference type="Pfam" id="PF01901">
    <property type="entry name" value="O_anti_polymase"/>
    <property type="match status" value="1"/>
</dbReference>
<keyword evidence="1" id="KW-1133">Transmembrane helix</keyword>
<feature type="transmembrane region" description="Helical" evidence="1">
    <location>
        <begin position="308"/>
        <end position="325"/>
    </location>
</feature>
<evidence type="ECO:0000313" key="3">
    <source>
        <dbReference type="Proteomes" id="UP000053462"/>
    </source>
</evidence>
<feature type="transmembrane region" description="Helical" evidence="1">
    <location>
        <begin position="59"/>
        <end position="84"/>
    </location>
</feature>
<dbReference type="Proteomes" id="UP000053462">
    <property type="component" value="Unassembled WGS sequence"/>
</dbReference>
<keyword evidence="1" id="KW-0472">Membrane</keyword>
<dbReference type="EMBL" id="LLYW01000028">
    <property type="protein sequence ID" value="KUH32883.1"/>
    <property type="molecule type" value="Genomic_DNA"/>
</dbReference>
<evidence type="ECO:0000256" key="1">
    <source>
        <dbReference type="SAM" id="Phobius"/>
    </source>
</evidence>
<feature type="transmembrane region" description="Helical" evidence="1">
    <location>
        <begin position="159"/>
        <end position="178"/>
    </location>
</feature>
<evidence type="ECO:0000313" key="2">
    <source>
        <dbReference type="EMBL" id="KUH32883.1"/>
    </source>
</evidence>
<dbReference type="InterPro" id="IPR002760">
    <property type="entry name" value="O_anti_polymase"/>
</dbReference>
<dbReference type="OrthoDB" id="82276at2157"/>
<proteinExistence type="predicted"/>
<evidence type="ECO:0008006" key="4">
    <source>
        <dbReference type="Google" id="ProtNLM"/>
    </source>
</evidence>
<dbReference type="AlphaFoldDB" id="A0A117IT68"/>
<keyword evidence="3" id="KW-1185">Reference proteome</keyword>
<keyword evidence="1" id="KW-0812">Transmembrane</keyword>
<feature type="transmembrane region" description="Helical" evidence="1">
    <location>
        <begin position="119"/>
        <end position="147"/>
    </location>
</feature>
<accession>A0A117IT68</accession>
<reference evidence="2 3" key="1">
    <citation type="submission" date="2015-10" db="EMBL/GenBank/DDBJ databases">
        <title>Draft genome sequence of Thermococcus celericrescens strain DSM 17994.</title>
        <authorList>
            <person name="Hong S.-J."/>
            <person name="Park C.-E."/>
            <person name="Shin J.-H."/>
        </authorList>
    </citation>
    <scope>NUCLEOTIDE SEQUENCE [LARGE SCALE GENOMIC DNA]</scope>
    <source>
        <strain evidence="2 3">DSM 17994</strain>
    </source>
</reference>
<protein>
    <recommendedName>
        <fullName evidence="4">Oligosaccharide repeat unit polymerase</fullName>
    </recommendedName>
</protein>
<comment type="caution">
    <text evidence="2">The sequence shown here is derived from an EMBL/GenBank/DDBJ whole genome shotgun (WGS) entry which is preliminary data.</text>
</comment>
<feature type="transmembrane region" description="Helical" evidence="1">
    <location>
        <begin position="253"/>
        <end position="273"/>
    </location>
</feature>
<dbReference type="STRING" id="227598.APY94_07970"/>